<evidence type="ECO:0000256" key="3">
    <source>
        <dbReference type="ARBA" id="ARBA00023082"/>
    </source>
</evidence>
<dbReference type="GO" id="GO:0003677">
    <property type="term" value="F:DNA binding"/>
    <property type="evidence" value="ECO:0007669"/>
    <property type="project" value="UniProtKB-KW"/>
</dbReference>
<comment type="similarity">
    <text evidence="1">Belongs to the sigma-70 factor family. ECF subfamily.</text>
</comment>
<keyword evidence="4" id="KW-0238">DNA-binding</keyword>
<accession>A0A2P8I135</accession>
<dbReference type="NCBIfam" id="TIGR02937">
    <property type="entry name" value="sigma70-ECF"/>
    <property type="match status" value="1"/>
</dbReference>
<evidence type="ECO:0000256" key="4">
    <source>
        <dbReference type="ARBA" id="ARBA00023125"/>
    </source>
</evidence>
<organism evidence="8 9">
    <name type="scientific">Saccharothrix carnea</name>
    <dbReference type="NCBI Taxonomy" id="1280637"/>
    <lineage>
        <taxon>Bacteria</taxon>
        <taxon>Bacillati</taxon>
        <taxon>Actinomycetota</taxon>
        <taxon>Actinomycetes</taxon>
        <taxon>Pseudonocardiales</taxon>
        <taxon>Pseudonocardiaceae</taxon>
        <taxon>Saccharothrix</taxon>
    </lineage>
</organism>
<evidence type="ECO:0000259" key="6">
    <source>
        <dbReference type="Pfam" id="PF04542"/>
    </source>
</evidence>
<dbReference type="PANTHER" id="PTHR43133:SF50">
    <property type="entry name" value="ECF RNA POLYMERASE SIGMA FACTOR SIGM"/>
    <property type="match status" value="1"/>
</dbReference>
<evidence type="ECO:0000256" key="1">
    <source>
        <dbReference type="ARBA" id="ARBA00010641"/>
    </source>
</evidence>
<dbReference type="SUPFAM" id="SSF88659">
    <property type="entry name" value="Sigma3 and sigma4 domains of RNA polymerase sigma factors"/>
    <property type="match status" value="1"/>
</dbReference>
<evidence type="ECO:0000256" key="5">
    <source>
        <dbReference type="ARBA" id="ARBA00023163"/>
    </source>
</evidence>
<dbReference type="Pfam" id="PF04542">
    <property type="entry name" value="Sigma70_r2"/>
    <property type="match status" value="1"/>
</dbReference>
<evidence type="ECO:0000256" key="2">
    <source>
        <dbReference type="ARBA" id="ARBA00023015"/>
    </source>
</evidence>
<dbReference type="OrthoDB" id="3688906at2"/>
<dbReference type="PANTHER" id="PTHR43133">
    <property type="entry name" value="RNA POLYMERASE ECF-TYPE SIGMA FACTO"/>
    <property type="match status" value="1"/>
</dbReference>
<gene>
    <name evidence="8" type="ORF">B0I31_1143</name>
</gene>
<dbReference type="Pfam" id="PF08281">
    <property type="entry name" value="Sigma70_r4_2"/>
    <property type="match status" value="1"/>
</dbReference>
<dbReference type="GO" id="GO:0016987">
    <property type="term" value="F:sigma factor activity"/>
    <property type="evidence" value="ECO:0007669"/>
    <property type="project" value="UniProtKB-KW"/>
</dbReference>
<dbReference type="InterPro" id="IPR013324">
    <property type="entry name" value="RNA_pol_sigma_r3/r4-like"/>
</dbReference>
<dbReference type="Gene3D" id="1.10.1740.10">
    <property type="match status" value="1"/>
</dbReference>
<keyword evidence="9" id="KW-1185">Reference proteome</keyword>
<dbReference type="CDD" id="cd06171">
    <property type="entry name" value="Sigma70_r4"/>
    <property type="match status" value="1"/>
</dbReference>
<dbReference type="AlphaFoldDB" id="A0A2P8I135"/>
<dbReference type="GO" id="GO:0006352">
    <property type="term" value="P:DNA-templated transcription initiation"/>
    <property type="evidence" value="ECO:0007669"/>
    <property type="project" value="InterPro"/>
</dbReference>
<dbReference type="InterPro" id="IPR014325">
    <property type="entry name" value="RNA_pol_sigma-E_actinobac"/>
</dbReference>
<dbReference type="Proteomes" id="UP000241118">
    <property type="component" value="Unassembled WGS sequence"/>
</dbReference>
<keyword evidence="5" id="KW-0804">Transcription</keyword>
<dbReference type="InterPro" id="IPR007627">
    <property type="entry name" value="RNA_pol_sigma70_r2"/>
</dbReference>
<evidence type="ECO:0000259" key="7">
    <source>
        <dbReference type="Pfam" id="PF08281"/>
    </source>
</evidence>
<dbReference type="EMBL" id="PYAX01000014">
    <property type="protein sequence ID" value="PSL52176.1"/>
    <property type="molecule type" value="Genomic_DNA"/>
</dbReference>
<reference evidence="8 9" key="1">
    <citation type="submission" date="2018-03" db="EMBL/GenBank/DDBJ databases">
        <title>Genomic Encyclopedia of Type Strains, Phase III (KMG-III): the genomes of soil and plant-associated and newly described type strains.</title>
        <authorList>
            <person name="Whitman W."/>
        </authorList>
    </citation>
    <scope>NUCLEOTIDE SEQUENCE [LARGE SCALE GENOMIC DNA]</scope>
    <source>
        <strain evidence="8 9">CGMCC 4.7097</strain>
    </source>
</reference>
<feature type="domain" description="RNA polymerase sigma-70 region 2" evidence="6">
    <location>
        <begin position="13"/>
        <end position="78"/>
    </location>
</feature>
<dbReference type="InterPro" id="IPR036388">
    <property type="entry name" value="WH-like_DNA-bd_sf"/>
</dbReference>
<proteinExistence type="inferred from homology"/>
<dbReference type="InterPro" id="IPR013325">
    <property type="entry name" value="RNA_pol_sigma_r2"/>
</dbReference>
<comment type="caution">
    <text evidence="8">The sequence shown here is derived from an EMBL/GenBank/DDBJ whole genome shotgun (WGS) entry which is preliminary data.</text>
</comment>
<dbReference type="InterPro" id="IPR013249">
    <property type="entry name" value="RNA_pol_sigma70_r4_t2"/>
</dbReference>
<sequence length="168" mass="18785">MQDRDREFRAYFEARAAVVRRTAFLLCGDWHRAEDLAQTALAKVYVHWGRLDRSGRVDAYVRKVLVRAVIDESRWRGRRPETVVEAVPEPAEAATGVEEAMDVRRALAALPPRQRAAVVLRYWEDLPVAETAAALGCSEGTVKSQVSKGLGALRRALATNRTVLWEGS</sequence>
<dbReference type="InterPro" id="IPR039425">
    <property type="entry name" value="RNA_pol_sigma-70-like"/>
</dbReference>
<name>A0A2P8I135_SACCR</name>
<feature type="domain" description="RNA polymerase sigma factor 70 region 4 type 2" evidence="7">
    <location>
        <begin position="102"/>
        <end position="152"/>
    </location>
</feature>
<protein>
    <submittedName>
        <fullName evidence="8">RNA polymerase sigma-70 factor (Sigma-E family)</fullName>
    </submittedName>
</protein>
<keyword evidence="3" id="KW-0731">Sigma factor</keyword>
<dbReference type="InterPro" id="IPR014284">
    <property type="entry name" value="RNA_pol_sigma-70_dom"/>
</dbReference>
<evidence type="ECO:0000313" key="9">
    <source>
        <dbReference type="Proteomes" id="UP000241118"/>
    </source>
</evidence>
<keyword evidence="2" id="KW-0805">Transcription regulation</keyword>
<evidence type="ECO:0000313" key="8">
    <source>
        <dbReference type="EMBL" id="PSL52176.1"/>
    </source>
</evidence>
<dbReference type="Gene3D" id="1.10.10.10">
    <property type="entry name" value="Winged helix-like DNA-binding domain superfamily/Winged helix DNA-binding domain"/>
    <property type="match status" value="1"/>
</dbReference>
<dbReference type="NCBIfam" id="TIGR02983">
    <property type="entry name" value="SigE-fam_strep"/>
    <property type="match status" value="1"/>
</dbReference>
<dbReference type="SUPFAM" id="SSF88946">
    <property type="entry name" value="Sigma2 domain of RNA polymerase sigma factors"/>
    <property type="match status" value="1"/>
</dbReference>
<dbReference type="RefSeq" id="WP_106619079.1">
    <property type="nucleotide sequence ID" value="NZ_PYAX01000014.1"/>
</dbReference>